<evidence type="ECO:0000313" key="4">
    <source>
        <dbReference type="Proteomes" id="UP001233360"/>
    </source>
</evidence>
<feature type="transmembrane region" description="Helical" evidence="1">
    <location>
        <begin position="150"/>
        <end position="176"/>
    </location>
</feature>
<dbReference type="PANTHER" id="PTHR34220">
    <property type="entry name" value="SENSOR HISTIDINE KINASE YPDA"/>
    <property type="match status" value="1"/>
</dbReference>
<comment type="caution">
    <text evidence="3">The sequence shown here is derived from an EMBL/GenBank/DDBJ whole genome shotgun (WGS) entry which is preliminary data.</text>
</comment>
<evidence type="ECO:0000256" key="1">
    <source>
        <dbReference type="SAM" id="Phobius"/>
    </source>
</evidence>
<reference evidence="3 4" key="1">
    <citation type="submission" date="2023-07" db="EMBL/GenBank/DDBJ databases">
        <title>Functional and genomic diversity of the sorghum phyllosphere microbiome.</title>
        <authorList>
            <person name="Shade A."/>
        </authorList>
    </citation>
    <scope>NUCLEOTIDE SEQUENCE [LARGE SCALE GENOMIC DNA]</scope>
    <source>
        <strain evidence="3 4">SORGH_AS_0887</strain>
    </source>
</reference>
<dbReference type="PANTHER" id="PTHR34220:SF7">
    <property type="entry name" value="SENSOR HISTIDINE KINASE YPDA"/>
    <property type="match status" value="1"/>
</dbReference>
<keyword evidence="1" id="KW-0472">Membrane</keyword>
<feature type="transmembrane region" description="Helical" evidence="1">
    <location>
        <begin position="112"/>
        <end position="138"/>
    </location>
</feature>
<dbReference type="InterPro" id="IPR010559">
    <property type="entry name" value="Sig_transdc_His_kin_internal"/>
</dbReference>
<gene>
    <name evidence="3" type="ORF">QE380_002419</name>
</gene>
<organism evidence="3 4">
    <name type="scientific">Acinetobacter baylyi</name>
    <dbReference type="NCBI Taxonomy" id="202950"/>
    <lineage>
        <taxon>Bacteria</taxon>
        <taxon>Pseudomonadati</taxon>
        <taxon>Pseudomonadota</taxon>
        <taxon>Gammaproteobacteria</taxon>
        <taxon>Moraxellales</taxon>
        <taxon>Moraxellaceae</taxon>
        <taxon>Acinetobacter</taxon>
    </lineage>
</organism>
<keyword evidence="3" id="KW-0808">Transferase</keyword>
<dbReference type="Pfam" id="PF06580">
    <property type="entry name" value="His_kinase"/>
    <property type="match status" value="1"/>
</dbReference>
<keyword evidence="1" id="KW-1133">Transmembrane helix</keyword>
<dbReference type="EMBL" id="JAUTBK010000002">
    <property type="protein sequence ID" value="MDQ1209496.1"/>
    <property type="molecule type" value="Genomic_DNA"/>
</dbReference>
<keyword evidence="1" id="KW-0812">Transmembrane</keyword>
<dbReference type="EC" id="2.7.13.3" evidence="3"/>
<dbReference type="Gene3D" id="3.30.565.10">
    <property type="entry name" value="Histidine kinase-like ATPase, C-terminal domain"/>
    <property type="match status" value="1"/>
</dbReference>
<evidence type="ECO:0000259" key="2">
    <source>
        <dbReference type="Pfam" id="PF06580"/>
    </source>
</evidence>
<name>A0ABU0UY74_ACIBI</name>
<feature type="transmembrane region" description="Helical" evidence="1">
    <location>
        <begin position="50"/>
        <end position="69"/>
    </location>
</feature>
<evidence type="ECO:0000313" key="3">
    <source>
        <dbReference type="EMBL" id="MDQ1209496.1"/>
    </source>
</evidence>
<feature type="domain" description="Signal transduction histidine kinase internal region" evidence="2">
    <location>
        <begin position="191"/>
        <end position="268"/>
    </location>
</feature>
<protein>
    <submittedName>
        <fullName evidence="3">Two-component system sensor histidine kinase AlgZ</fullName>
        <ecNumber evidence="3">2.7.13.3</ecNumber>
    </submittedName>
</protein>
<dbReference type="InterPro" id="IPR036890">
    <property type="entry name" value="HATPase_C_sf"/>
</dbReference>
<dbReference type="Proteomes" id="UP001233360">
    <property type="component" value="Unassembled WGS sequence"/>
</dbReference>
<dbReference type="GO" id="GO:0004673">
    <property type="term" value="F:protein histidine kinase activity"/>
    <property type="evidence" value="ECO:0007669"/>
    <property type="project" value="UniProtKB-EC"/>
</dbReference>
<dbReference type="RefSeq" id="WP_307003961.1">
    <property type="nucleotide sequence ID" value="NZ_JAUTBK010000002.1"/>
</dbReference>
<dbReference type="InterPro" id="IPR050640">
    <property type="entry name" value="Bact_2-comp_sensor_kinase"/>
</dbReference>
<sequence>MWSCRLGKIKKSITNSAALADASRDKKLGRGYITTTKSSYFFTKIGGWQYLLELIVASNVLALVLSLAEAGSWRAFDLFRLLQYILFINWVIFAFSVLINRLQGRLNRLSQIPALIVGFILLQGIVIVTTWCANAALYWGGHFSFKDMNLSVWCSGLTMHLSYGVLLGGFCLRYLYVRDQWVRQQHSELEARIQAMQARIHPHFLFNSLNSVVSLISIDPDKAETMLINLSRLFRASFQELKLVSLAEEIELCQHYLAIESIRLGERLKVEWKINHSDQMLKVARIPLLTLQPLIENSIFHGVETSSQPSNISILVEILQNQVSIVITNPYSPDKIKLREGHGIAVENVKKRLIAYYGSSVKFQIYCARNLYTIVVNYPYQTK</sequence>
<accession>A0ABU0UY74</accession>
<keyword evidence="4" id="KW-1185">Reference proteome</keyword>
<keyword evidence="3" id="KW-0418">Kinase</keyword>
<proteinExistence type="predicted"/>
<feature type="transmembrane region" description="Helical" evidence="1">
    <location>
        <begin position="81"/>
        <end position="100"/>
    </location>
</feature>